<name>A0A8H4XDE9_9HYPO</name>
<comment type="caution">
    <text evidence="2">The sequence shown here is derived from an EMBL/GenBank/DDBJ whole genome shotgun (WGS) entry which is preliminary data.</text>
</comment>
<feature type="compositionally biased region" description="Low complexity" evidence="1">
    <location>
        <begin position="237"/>
        <end position="246"/>
    </location>
</feature>
<evidence type="ECO:0000313" key="3">
    <source>
        <dbReference type="Proteomes" id="UP000622797"/>
    </source>
</evidence>
<accession>A0A8H4XDE9</accession>
<reference evidence="2" key="2">
    <citation type="submission" date="2020-05" db="EMBL/GenBank/DDBJ databases">
        <authorList>
            <person name="Kim H.-S."/>
            <person name="Proctor R.H."/>
            <person name="Brown D.W."/>
        </authorList>
    </citation>
    <scope>NUCLEOTIDE SEQUENCE</scope>
    <source>
        <strain evidence="2">NRRL 20472</strain>
    </source>
</reference>
<evidence type="ECO:0000313" key="2">
    <source>
        <dbReference type="EMBL" id="KAF4971073.1"/>
    </source>
</evidence>
<feature type="region of interest" description="Disordered" evidence="1">
    <location>
        <begin position="280"/>
        <end position="301"/>
    </location>
</feature>
<dbReference type="EMBL" id="JABEXW010000103">
    <property type="protein sequence ID" value="KAF4971073.1"/>
    <property type="molecule type" value="Genomic_DNA"/>
</dbReference>
<evidence type="ECO:0000256" key="1">
    <source>
        <dbReference type="SAM" id="MobiDB-lite"/>
    </source>
</evidence>
<gene>
    <name evidence="2" type="ORF">FSARC_2021</name>
</gene>
<dbReference type="Proteomes" id="UP000622797">
    <property type="component" value="Unassembled WGS sequence"/>
</dbReference>
<dbReference type="AlphaFoldDB" id="A0A8H4XDE9"/>
<evidence type="ECO:0008006" key="4">
    <source>
        <dbReference type="Google" id="ProtNLM"/>
    </source>
</evidence>
<organism evidence="2 3">
    <name type="scientific">Fusarium sarcochroum</name>
    <dbReference type="NCBI Taxonomy" id="1208366"/>
    <lineage>
        <taxon>Eukaryota</taxon>
        <taxon>Fungi</taxon>
        <taxon>Dikarya</taxon>
        <taxon>Ascomycota</taxon>
        <taxon>Pezizomycotina</taxon>
        <taxon>Sordariomycetes</taxon>
        <taxon>Hypocreomycetidae</taxon>
        <taxon>Hypocreales</taxon>
        <taxon>Nectriaceae</taxon>
        <taxon>Fusarium</taxon>
        <taxon>Fusarium lateritium species complex</taxon>
    </lineage>
</organism>
<sequence length="660" mass="74404">MLRGQFAERKPEDGEWKVTLPEDKNTAFAVLMDMAHGLYLRTREIISYDELYDICVLTNKYDMACVLRPMASRWFRDLIKEVTKDHRTEAYRKMMFVAWELGYKKDLENMVMTIARHYPVNKEGDLVDDDDKPLNTSQLFDLFPILGTSPSFYILATSLTEDPATACQLLASCHRAPLLHQSQNGFILSLSIPLHLTTFHIMSSPFLDKIRIAFPSRQAIMGFLNDEGPERAVSNRTTSESSTSEPEIIEHENIMPATSEPRVATSDATINDHMACELTEEDTSVSESTNNAPGISEPAVTGTSTCKAAACEPSVTITEPVASEPEKPIIQFDSNGDLLLRVGSDPVRGMIVDSRALCRASTELQAVLSRSGKENTNTNTNSWTVDLPDDDPTPFALLLNLIHARFEKIPAQVSVNQLYGICVLTSKYKMTEVLRPVAERWYKPIARPSNYGSLFKMAFVSWELGFADDLSQAAGHIVHNCRLNEDNQLTIGAKNKRLSEIEAFQRIPILDCIEEHRSLALEACWEECQKLSEFLLSCSIKDEMCPVQHSREEICRMMGQMQSKAEEEGILELFCYTSVFEFCQSLHLDLKTLEHKISTVAEFIDVCGWCSGVFDMVAEVRGQCRRAEDPLYLNHLEAMKVQAAKIRMMPWAAESDQEEE</sequence>
<keyword evidence="3" id="KW-1185">Reference proteome</keyword>
<protein>
    <recommendedName>
        <fullName evidence="4">BTB domain-containing protein</fullName>
    </recommendedName>
</protein>
<feature type="region of interest" description="Disordered" evidence="1">
    <location>
        <begin position="226"/>
        <end position="263"/>
    </location>
</feature>
<dbReference type="OrthoDB" id="5275938at2759"/>
<reference evidence="2" key="1">
    <citation type="journal article" date="2020" name="BMC Genomics">
        <title>Correction to: Identification and distribution of gene clusters required for synthesis of sphingolipid metabolism inhibitors in diverse species of the filamentous fungus Fusarium.</title>
        <authorList>
            <person name="Kim H.S."/>
            <person name="Lohmar J.M."/>
            <person name="Busman M."/>
            <person name="Brown D.W."/>
            <person name="Naumann T.A."/>
            <person name="Divon H.H."/>
            <person name="Lysoe E."/>
            <person name="Uhlig S."/>
            <person name="Proctor R.H."/>
        </authorList>
    </citation>
    <scope>NUCLEOTIDE SEQUENCE</scope>
    <source>
        <strain evidence="2">NRRL 20472</strain>
    </source>
</reference>
<proteinExistence type="predicted"/>